<dbReference type="Gene3D" id="2.60.120.200">
    <property type="match status" value="5"/>
</dbReference>
<feature type="disulfide bond" evidence="11">
    <location>
        <begin position="1395"/>
        <end position="1407"/>
    </location>
</feature>
<feature type="domain" description="Laminin G" evidence="14">
    <location>
        <begin position="3544"/>
        <end position="3719"/>
    </location>
</feature>
<evidence type="ECO:0000256" key="10">
    <source>
        <dbReference type="PROSITE-ProRule" id="PRU00122"/>
    </source>
</evidence>
<dbReference type="PANTHER" id="PTHR10574">
    <property type="entry name" value="NETRIN/LAMININ-RELATED"/>
    <property type="match status" value="1"/>
</dbReference>
<evidence type="ECO:0000313" key="18">
    <source>
        <dbReference type="EMBL" id="CAL8100770.1"/>
    </source>
</evidence>
<dbReference type="Pfam" id="PF24973">
    <property type="entry name" value="EGF_LMN_ATRN"/>
    <property type="match status" value="1"/>
</dbReference>
<reference evidence="18 19" key="1">
    <citation type="submission" date="2024-08" db="EMBL/GenBank/DDBJ databases">
        <authorList>
            <person name="Cucini C."/>
            <person name="Frati F."/>
        </authorList>
    </citation>
    <scope>NUCLEOTIDE SEQUENCE [LARGE SCALE GENOMIC DNA]</scope>
</reference>
<keyword evidence="3" id="KW-0272">Extracellular matrix</keyword>
<keyword evidence="6" id="KW-0084">Basement membrane</keyword>
<feature type="disulfide bond" evidence="11">
    <location>
        <begin position="596"/>
        <end position="608"/>
    </location>
</feature>
<dbReference type="Gene3D" id="2.170.300.10">
    <property type="entry name" value="Tie2 ligand-binding domain superfamily"/>
    <property type="match status" value="1"/>
</dbReference>
<feature type="coiled-coil region" evidence="12">
    <location>
        <begin position="2418"/>
        <end position="2487"/>
    </location>
</feature>
<evidence type="ECO:0000256" key="5">
    <source>
        <dbReference type="ARBA" id="ARBA00022737"/>
    </source>
</evidence>
<evidence type="ECO:0000259" key="17">
    <source>
        <dbReference type="PROSITE" id="PS51117"/>
    </source>
</evidence>
<dbReference type="PRINTS" id="PR00011">
    <property type="entry name" value="EGFLAMININ"/>
</dbReference>
<dbReference type="Gene3D" id="2.10.25.10">
    <property type="entry name" value="Laminin"/>
    <property type="match status" value="19"/>
</dbReference>
<feature type="disulfide bond" evidence="11">
    <location>
        <begin position="616"/>
        <end position="625"/>
    </location>
</feature>
<feature type="disulfide bond" evidence="11">
    <location>
        <begin position="1534"/>
        <end position="1546"/>
    </location>
</feature>
<feature type="disulfide bond" evidence="11">
    <location>
        <begin position="2100"/>
        <end position="2112"/>
    </location>
</feature>
<feature type="disulfide bond" evidence="11">
    <location>
        <begin position="460"/>
        <end position="477"/>
    </location>
</feature>
<keyword evidence="4" id="KW-0732">Signal</keyword>
<feature type="domain" description="Laminin EGF-like" evidence="15">
    <location>
        <begin position="741"/>
        <end position="793"/>
    </location>
</feature>
<feature type="disulfide bond" evidence="11">
    <location>
        <begin position="571"/>
        <end position="580"/>
    </location>
</feature>
<feature type="disulfide bond" evidence="11">
    <location>
        <begin position="1987"/>
        <end position="2001"/>
    </location>
</feature>
<dbReference type="InterPro" id="IPR008211">
    <property type="entry name" value="Laminin_N"/>
</dbReference>
<dbReference type="Pfam" id="PF00053">
    <property type="entry name" value="EGF_laminin"/>
    <property type="match status" value="20"/>
</dbReference>
<dbReference type="InterPro" id="IPR013320">
    <property type="entry name" value="ConA-like_dom_sf"/>
</dbReference>
<feature type="domain" description="Laminin EGF-like" evidence="15">
    <location>
        <begin position="2100"/>
        <end position="2147"/>
    </location>
</feature>
<feature type="disulfide bond" evidence="11">
    <location>
        <begin position="2073"/>
        <end position="2082"/>
    </location>
</feature>
<feature type="disulfide bond" evidence="11">
    <location>
        <begin position="2121"/>
        <end position="2130"/>
    </location>
</feature>
<dbReference type="InterPro" id="IPR056863">
    <property type="entry name" value="LMN_ATRN_NET-like_EGF"/>
</dbReference>
<evidence type="ECO:0000256" key="6">
    <source>
        <dbReference type="ARBA" id="ARBA00022869"/>
    </source>
</evidence>
<feature type="domain" description="Laminin EGF-like" evidence="15">
    <location>
        <begin position="1441"/>
        <end position="1485"/>
    </location>
</feature>
<dbReference type="SUPFAM" id="SSF49899">
    <property type="entry name" value="Concanavalin A-like lectins/glucanases"/>
    <property type="match status" value="5"/>
</dbReference>
<feature type="disulfide bond" evidence="11">
    <location>
        <begin position="479"/>
        <end position="488"/>
    </location>
</feature>
<feature type="disulfide bond" evidence="11">
    <location>
        <begin position="504"/>
        <end position="516"/>
    </location>
</feature>
<feature type="disulfide bond" evidence="11">
    <location>
        <begin position="1975"/>
        <end position="1984"/>
    </location>
</feature>
<feature type="disulfide bond" evidence="11">
    <location>
        <begin position="552"/>
        <end position="569"/>
    </location>
</feature>
<feature type="disulfide bond" evidence="11">
    <location>
        <begin position="1555"/>
        <end position="1564"/>
    </location>
</feature>
<feature type="domain" description="Laminin EGF-like" evidence="15">
    <location>
        <begin position="596"/>
        <end position="640"/>
    </location>
</feature>
<dbReference type="PROSITE" id="PS51117">
    <property type="entry name" value="LAMININ_NTER"/>
    <property type="match status" value="1"/>
</dbReference>
<feature type="domain" description="Laminin EGF-like" evidence="15">
    <location>
        <begin position="1534"/>
        <end position="1584"/>
    </location>
</feature>
<evidence type="ECO:0000259" key="14">
    <source>
        <dbReference type="PROSITE" id="PS50025"/>
    </source>
</evidence>
<feature type="domain" description="Laminin IV type A" evidence="16">
    <location>
        <begin position="1606"/>
        <end position="1809"/>
    </location>
</feature>
<comment type="subcellular location">
    <subcellularLocation>
        <location evidence="1">Secreted</location>
        <location evidence="1">Extracellular space</location>
        <location evidence="1">Extracellular matrix</location>
        <location evidence="1">Basement membrane</location>
    </subcellularLocation>
</comment>
<feature type="disulfide bond" evidence="11">
    <location>
        <begin position="550"/>
        <end position="562"/>
    </location>
</feature>
<evidence type="ECO:0000256" key="13">
    <source>
        <dbReference type="SAM" id="MobiDB-lite"/>
    </source>
</evidence>
<dbReference type="InterPro" id="IPR001791">
    <property type="entry name" value="Laminin_G"/>
</dbReference>
<evidence type="ECO:0000256" key="1">
    <source>
        <dbReference type="ARBA" id="ARBA00004302"/>
    </source>
</evidence>
<feature type="domain" description="Laminin G" evidence="14">
    <location>
        <begin position="3094"/>
        <end position="3266"/>
    </location>
</feature>
<feature type="domain" description="Laminin EGF-like" evidence="15">
    <location>
        <begin position="2053"/>
        <end position="2099"/>
    </location>
</feature>
<feature type="compositionally biased region" description="Basic and acidic residues" evidence="13">
    <location>
        <begin position="3327"/>
        <end position="3336"/>
    </location>
</feature>
<dbReference type="SMART" id="SM00180">
    <property type="entry name" value="EGF_Lam"/>
    <property type="match status" value="22"/>
</dbReference>
<dbReference type="Pfam" id="PF02210">
    <property type="entry name" value="Laminin_G_2"/>
    <property type="match status" value="4"/>
</dbReference>
<dbReference type="PROSITE" id="PS01248">
    <property type="entry name" value="EGF_LAM_1"/>
    <property type="match status" value="7"/>
</dbReference>
<dbReference type="PANTHER" id="PTHR10574:SF406">
    <property type="entry name" value="LAMININ SUBUNIT ALPHA 5"/>
    <property type="match status" value="1"/>
</dbReference>
<evidence type="ECO:0000256" key="9">
    <source>
        <dbReference type="ARBA" id="ARBA00023292"/>
    </source>
</evidence>
<feature type="disulfide bond" evidence="11">
    <location>
        <begin position="2023"/>
        <end position="2032"/>
    </location>
</feature>
<dbReference type="SMART" id="SM00281">
    <property type="entry name" value="LamB"/>
    <property type="match status" value="1"/>
</dbReference>
<keyword evidence="5" id="KW-0677">Repeat</keyword>
<dbReference type="PROSITE" id="PS50025">
    <property type="entry name" value="LAM_G_DOMAIN"/>
    <property type="match status" value="5"/>
</dbReference>
<keyword evidence="12" id="KW-0175">Coiled coil</keyword>
<comment type="caution">
    <text evidence="11">Lacks conserved residue(s) required for the propagation of feature annotation.</text>
</comment>
<feature type="domain" description="Laminin N-terminal" evidence="17">
    <location>
        <begin position="35"/>
        <end position="283"/>
    </location>
</feature>
<dbReference type="Pfam" id="PF00055">
    <property type="entry name" value="Laminin_N"/>
    <property type="match status" value="1"/>
</dbReference>
<evidence type="ECO:0000256" key="11">
    <source>
        <dbReference type="PROSITE-ProRule" id="PRU00460"/>
    </source>
</evidence>
<accession>A0ABP1QER5</accession>
<feature type="domain" description="Laminin EGF-like" evidence="15">
    <location>
        <begin position="458"/>
        <end position="503"/>
    </location>
</feature>
<feature type="domain" description="Laminin EGF-like" evidence="15">
    <location>
        <begin position="1843"/>
        <end position="1892"/>
    </location>
</feature>
<dbReference type="EMBL" id="CAXLJM020000033">
    <property type="protein sequence ID" value="CAL8100770.1"/>
    <property type="molecule type" value="Genomic_DNA"/>
</dbReference>
<dbReference type="SMART" id="SM00181">
    <property type="entry name" value="EGF"/>
    <property type="match status" value="13"/>
</dbReference>
<dbReference type="CDD" id="cd00055">
    <property type="entry name" value="EGF_Lam"/>
    <property type="match status" value="21"/>
</dbReference>
<dbReference type="SUPFAM" id="SSF57196">
    <property type="entry name" value="EGF/Laminin"/>
    <property type="match status" value="19"/>
</dbReference>
<evidence type="ECO:0000259" key="16">
    <source>
        <dbReference type="PROSITE" id="PS51115"/>
    </source>
</evidence>
<feature type="compositionally biased region" description="Low complexity" evidence="13">
    <location>
        <begin position="3302"/>
        <end position="3313"/>
    </location>
</feature>
<dbReference type="SMART" id="SM00282">
    <property type="entry name" value="LamG"/>
    <property type="match status" value="5"/>
</dbReference>
<organism evidence="18 19">
    <name type="scientific">Orchesella dallaii</name>
    <dbReference type="NCBI Taxonomy" id="48710"/>
    <lineage>
        <taxon>Eukaryota</taxon>
        <taxon>Metazoa</taxon>
        <taxon>Ecdysozoa</taxon>
        <taxon>Arthropoda</taxon>
        <taxon>Hexapoda</taxon>
        <taxon>Collembola</taxon>
        <taxon>Entomobryomorpha</taxon>
        <taxon>Entomobryoidea</taxon>
        <taxon>Orchesellidae</taxon>
        <taxon>Orchesellinae</taxon>
        <taxon>Orchesella</taxon>
    </lineage>
</organism>
<feature type="disulfide bond" evidence="10">
    <location>
        <begin position="3692"/>
        <end position="3719"/>
    </location>
</feature>
<keyword evidence="9 11" id="KW-0424">Laminin EGF-like domain</keyword>
<feature type="domain" description="Laminin EGF-like" evidence="15">
    <location>
        <begin position="1486"/>
        <end position="1533"/>
    </location>
</feature>
<sequence length="3722" mass="410294">MRDRRLSRFWPTTLYGQCWLFWFLFSVGVLVPFAQCEVLTPPYFNLAENRRITATATCGDEGPELYCKLVGANSETEAFNNIIHGQVCDYCDMNTPMMAHPPEFGIDGSERWWQSPPLSRGTKYNEVNLTIDLGQEFHVAYVFITMANSPRPGVWALERSTDNGQTWKPWQVFAENPADCDKFFRTTLQQITRDDSVVCDTTFSKVVPLEGGEIVVSLLNQRPSASDFFSSDILQEWTRATNIRLRLLRTTTLKGQLMSVVHGDSTVTRRYFYSIKDISIGGRCRCNGHADLCDITDPADAYKLLCRCQHNTCGAQCEQCCPGYVQKAWRPATYSMPFVCERCNCNEHSSECFYDENVDGNGTSMDISGRYEGGGVCTNCQDNTEGINCHNCKSGYFRPYGKDLRARDVCQPCQCDYFFATGNCEEGSGRCECKTEFQPPNCDSCSQGYYDYPNCKPCDCNLNGTRGEVCEVGGGQCPCKNNFAGKNCEKCAEGYYNFPDCLPCDCDKPGSFQPICDVSGGQCECNNKFGGRRCDQCENGYYSFPSCTYCNCDVRGTRDGICNKEDGECLCRDGYGGERCDQCLPEFYGYPDCEPCSCSTKGSIGKICDATGKCPCLHNFSGRTCDQCKPGFYQYPDCLPCNCSSEGSIGVSCDDVGNCQCKVNFDGTQCEKCREGFYNFPRCEECNCDPAGVIETFTSCANSPKGTLCQCKDRVNGSICNECKPLYWNLQQWNPQGCDECNCHTPGVIGGVQVCEGRSGQCPCKSHVTTRQCEDCADGFYNLTAENIFGCVDCQCDVGGAVNTVCDKITGQCTCRPRIEGVRCTQPLLAHYYPTLYQFKHEAEECKTPSLGNVRFGYDDSKFPGYSWRGYAIFSQLQPEIIDVIYVDKSSLYRMVFHYLNPSDQTITAEVKAIPENPGDADQSFKVKFEPRTNFATISKNGLPSPLVLNPGRWHVHIMTDQYLLIDYFVLLPANYYEASILQKQVNEPCLLNTTSKGKGSNIIPDPCVKLEYPSTDKFDTANLVDGYIQDNGDRIDLSQFYREKKVLKSLGVEGDKVAVISPQQREIGLEFPASKGGRYILLLEYFTPMGANATKLQLEATSMKGSTNGEILILNCKLATPCRQVVTTNEGEVAVFKFEKNLINMKLQAPDSITDKIAVHSITAVPFGKWSLDHIRPTEYCVIRNGTCVASTYEIPPDSTKIEAEVGDPDRVADSESLPEGVSDRSLIYLNGKEKNLTIPGRVPGPGLYTIIVHYYQPENPGFSIGVDVQNGQYYEAKLPVVHCPSTSGCRALVTQADRNQQFYIENDINLILKSPQNIWIDYILVVPSNMNELAMNMDMDVEKYLQKTQLDETRKFIAECGKNHYHLPSNASDFCKAAVFSLTSEYNNGALPCQCDIRGSKSFECETFGGQCQCKENVIGRRCESCKTGFFGYPDCKPCDCPSTAFCDANTGECVCPPRVTGAKCDICAPLTYGFDPLIGCEECNCHPPGVVNGNLQCDLQNGHCDCKPNIVGRTCDKCKPGHWAMPYCQLCDCDMRGTTEEICNQDTSQCYCKVNVEGRGCDTCKLGSFNLQESNPAGCTKCFCFGKTTRCNSAYLFWTQITATKEQWTSVTIDPLKTYSPVVGYEIDFEDVDPRTAFVPLYIPEGTTPEGNETSVLYFKADINMNNLASYGGTVSYTLNSDPDSDQDRQTYVGADVILEGRELSPSSTIIRLFHYTVEHLDGDNLMRMKLPLLEENFVVLSATGGLVTPSREQMMIVLKNLRAIYVRAGYWKQTREAKLSDFGIEIGTDDHVNPTPDSRALTIEQCQCPPNYQGLSCEECAQGYFRSPTGPHGGFCATCQCNGHSENCDPVSGICIDCRHNTTGDHCDMCQAGFHGDATQGTPYDCLICACPLPSMSNNFATSCEFSYDGSEISCECKDGYFGNRCEGCSPGHYGRPELSGDFCKPCNCSGNIDVNDPNSCDTVTGSCLKCLNHTSGNLCEYCMPGYFGDAIISKTCNKCSCNECGTRECDHTTGECQCLHNVIGVNCDLCAPDHYGLSRCEGLGCYSCDCGLASVNSQCDDTNGQCECRPGTAGRRCERCAPGYWNYTVEGCQACECNQDYAIGVGCNPETGQCSCLPGVVGEKCDRCPWRWVLIEDRGCQDCDSCQHQILDDTDAMATILDPVQKEFGSVALSYFTTQKLAYFNDTAAKLEPDVKLLDPERVDLEPYNSAVSNLETDAALSRQKAEVTEDSLKDKSKQSMRLKDKSFEMESKVQEAVAKAQTAVYETKDLMEGLLAEDRLTSPQTDSARAEAEDIIAIMQAVTFDPTKAQQENQTAGEVLGEVQEFVKPIKALTMQLNEEGEKLINVRDKLKDLRNQSDYSIETSRRANEIMDKIKEAKFPVKIGVLEDRSKEMLDNIENATYTNRFTDELIDELENSNLALEATYNSVTELQIPLAQKSSTLENELQNHENTIALSQEHAEKLKLEADNLDKMLADTRDASENAVAAATAYKNIVDALSEALNAADMAKISADNATEITSGIGEEALGAMEPSKNLLILAAESESLVDQNLRRPLRDSKQSIEVIELMNSDTTNTLASINNDLKMLEDRGDMGDIEESVSVSGDASERAAGIQSDVDNILSSLPGQSSNARQLRVNVTDLNQGVGISDNQLKQAKDDIPLSIAITGSLEDKKPMFEEKKMDLAARLADLKAKIAAAREQANRVPVGMSLQESSALLLANPETLESQQADTKMSVHFKTNEPNGLLLYLGNEPGRKEDDFMAVEIEKGYPVLTMDLGSGPQRITNEKYVADDKWYKATVNRAGKNVRFTISEEDQAGNVVDTNKDEYLAGSKSQFNVNKNSSRLYVGGLPPGQARSPVKSSTFRGVVEDLQIGEEKVGLWNFKDSQNLSPTYERDKLISLNVETGLRFLGNGYAILNRTKYSFKRRVAINLKFQTRARSGLIFMIGRGRKYLSLEINNGAVAFQYDLGGGPARLITPESYNDGEWHTIEAARDGKNGVLSIDSQRKARGTSSGPQDNLSVSDYMYIGGYPGDHNFPDVTNIDFEGCIKDVSIEGSPVYLSDAVETGYTVVGCPSTTLEPKVASFFGQGYVQISSAASPVEGPEIVTQDDTFELNLRVRTNSSDGLILYGSDTDQSNYIAVSLLGGALFVRTEPGSSEIRTDPLNDAGWHAVTITRDRDSLAVSIDDVHDYKAQAPNGPLNLATPGSMLLLGGRPAEFQPREDSGASNQQFSGCLSDINMNGKRIDFADATIQDSSVNQKCSTLEDKKPVISSGKTIPGIDTSDEEVPEPTTPRPRPTTTTTKAPVVPISQESAEEEPQIVEEPKKEKEPEVVPTPFMQCALPFRTVPGDEEVSMDEGVRFGNLDKTSRLEYYQSEDEGIRSTYSIDFKSSNPDGVIFMWTEFDKIDFVALYLRRGHLHFGFDSGSGPAILNSSRFYNDSEWHTASFTRFTTQGQLSIDGAVVATGNSSGSTTNVNAGTKLFVGGLPKEGWDKRMTLKKLQSVDTPFRGCLRNLVVRNKSPGSPTLTNSVHPCSSEVENGFFFYPNAGFLKLQDRFKVGRNIKFSLSIKPRHPSGILVSVHGDRDYMILQLINGTVKFTVDNGKGPLSSSFTKEPYDLCDGNWHTIRVSKSKNVVTLALDNTYSSPGIGPAGKDSTNTNHPLYLGGHPDPNPAVTRGLETTEQYVGCMKDFAIEGKQFKFNHDSMQGTVGLHSCPTD</sequence>
<dbReference type="InterPro" id="IPR000034">
    <property type="entry name" value="Laminin_IV"/>
</dbReference>
<feature type="domain" description="Laminin EGF-like" evidence="15">
    <location>
        <begin position="1951"/>
        <end position="2003"/>
    </location>
</feature>
<dbReference type="InterPro" id="IPR000742">
    <property type="entry name" value="EGF"/>
</dbReference>
<feature type="disulfide bond" evidence="11">
    <location>
        <begin position="1458"/>
        <end position="1467"/>
    </location>
</feature>
<feature type="disulfide bond" evidence="11">
    <location>
        <begin position="641"/>
        <end position="653"/>
    </location>
</feature>
<dbReference type="Pfam" id="PF00054">
    <property type="entry name" value="Laminin_G_1"/>
    <property type="match status" value="1"/>
</dbReference>
<feature type="domain" description="Laminin EGF-like" evidence="15">
    <location>
        <begin position="550"/>
        <end position="595"/>
    </location>
</feature>
<feature type="disulfide bond" evidence="11">
    <location>
        <begin position="525"/>
        <end position="534"/>
    </location>
</feature>
<feature type="domain" description="Laminin G" evidence="14">
    <location>
        <begin position="2909"/>
        <end position="3078"/>
    </location>
</feature>
<feature type="disulfide bond" evidence="11">
    <location>
        <begin position="1862"/>
        <end position="1871"/>
    </location>
</feature>
<dbReference type="CDD" id="cd00110">
    <property type="entry name" value="LamG"/>
    <property type="match status" value="5"/>
</dbReference>
<feature type="domain" description="Laminin G" evidence="14">
    <location>
        <begin position="2713"/>
        <end position="2912"/>
    </location>
</feature>
<dbReference type="InterPro" id="IPR050440">
    <property type="entry name" value="Laminin/Netrin_ECM"/>
</dbReference>
<dbReference type="PROSITE" id="PS51115">
    <property type="entry name" value="LAMININ_IVA"/>
    <property type="match status" value="1"/>
</dbReference>
<dbReference type="Gene3D" id="2.60.120.260">
    <property type="entry name" value="Galactose-binding domain-like"/>
    <property type="match status" value="1"/>
</dbReference>
<feature type="disulfide bond" evidence="11">
    <location>
        <begin position="1509"/>
        <end position="1518"/>
    </location>
</feature>
<feature type="disulfide bond" evidence="10">
    <location>
        <begin position="3239"/>
        <end position="3266"/>
    </location>
</feature>
<keyword evidence="19" id="KW-1185">Reference proteome</keyword>
<feature type="disulfide bond" evidence="11">
    <location>
        <begin position="1397"/>
        <end position="1414"/>
    </location>
</feature>
<keyword evidence="8" id="KW-0325">Glycoprotein</keyword>
<feature type="region of interest" description="Disordered" evidence="13">
    <location>
        <begin position="3274"/>
        <end position="3337"/>
    </location>
</feature>
<evidence type="ECO:0000256" key="4">
    <source>
        <dbReference type="ARBA" id="ARBA00022729"/>
    </source>
</evidence>
<evidence type="ECO:0000256" key="8">
    <source>
        <dbReference type="ARBA" id="ARBA00023180"/>
    </source>
</evidence>
<feature type="disulfide bond" evidence="11">
    <location>
        <begin position="2102"/>
        <end position="2119"/>
    </location>
</feature>
<dbReference type="SMART" id="SM00136">
    <property type="entry name" value="LamNT"/>
    <property type="match status" value="1"/>
</dbReference>
<proteinExistence type="predicted"/>
<evidence type="ECO:0000256" key="12">
    <source>
        <dbReference type="SAM" id="Coils"/>
    </source>
</evidence>
<dbReference type="Proteomes" id="UP001642540">
    <property type="component" value="Unassembled WGS sequence"/>
</dbReference>
<dbReference type="InterPro" id="IPR002049">
    <property type="entry name" value="LE_dom"/>
</dbReference>
<evidence type="ECO:0008006" key="20">
    <source>
        <dbReference type="Google" id="ProtNLM"/>
    </source>
</evidence>
<feature type="domain" description="Laminin EGF-like" evidence="15">
    <location>
        <begin position="2004"/>
        <end position="2052"/>
    </location>
</feature>
<feature type="domain" description="Laminin EGF-like" evidence="15">
    <location>
        <begin position="504"/>
        <end position="549"/>
    </location>
</feature>
<dbReference type="Pfam" id="PF00052">
    <property type="entry name" value="Laminin_B"/>
    <property type="match status" value="1"/>
</dbReference>
<feature type="domain" description="Laminin G" evidence="14">
    <location>
        <begin position="3364"/>
        <end position="3538"/>
    </location>
</feature>
<feature type="disulfide bond" evidence="11">
    <location>
        <begin position="1416"/>
        <end position="1425"/>
    </location>
</feature>
<comment type="caution">
    <text evidence="18">The sequence shown here is derived from an EMBL/GenBank/DDBJ whole genome shotgun (WGS) entry which is preliminary data.</text>
</comment>
<feature type="disulfide bond" evidence="11">
    <location>
        <begin position="506"/>
        <end position="523"/>
    </location>
</feature>
<evidence type="ECO:0000256" key="3">
    <source>
        <dbReference type="ARBA" id="ARBA00022530"/>
    </source>
</evidence>
<dbReference type="PROSITE" id="PS50027">
    <property type="entry name" value="EGF_LAM_2"/>
    <property type="match status" value="15"/>
</dbReference>
<feature type="disulfide bond" evidence="11">
    <location>
        <begin position="661"/>
        <end position="670"/>
    </location>
</feature>
<gene>
    <name evidence="18" type="ORF">ODALV1_LOCUS10628</name>
</gene>
<feature type="disulfide bond" evidence="11">
    <location>
        <begin position="1536"/>
        <end position="1553"/>
    </location>
</feature>
<feature type="domain" description="Laminin EGF-like" evidence="15">
    <location>
        <begin position="641"/>
        <end position="690"/>
    </location>
</feature>
<evidence type="ECO:0000256" key="7">
    <source>
        <dbReference type="ARBA" id="ARBA00023157"/>
    </source>
</evidence>
<feature type="disulfide bond" evidence="11">
    <location>
        <begin position="764"/>
        <end position="773"/>
    </location>
</feature>
<evidence type="ECO:0000313" key="19">
    <source>
        <dbReference type="Proteomes" id="UP001642540"/>
    </source>
</evidence>
<name>A0ABP1QER5_9HEXA</name>
<protein>
    <recommendedName>
        <fullName evidence="20">Laminin subunit alpha</fullName>
    </recommendedName>
</protein>
<keyword evidence="2" id="KW-0964">Secreted</keyword>
<feature type="domain" description="Laminin EGF-like" evidence="15">
    <location>
        <begin position="1395"/>
        <end position="1440"/>
    </location>
</feature>
<evidence type="ECO:0000259" key="15">
    <source>
        <dbReference type="PROSITE" id="PS50027"/>
    </source>
</evidence>
<evidence type="ECO:0000256" key="2">
    <source>
        <dbReference type="ARBA" id="ARBA00022525"/>
    </source>
</evidence>
<keyword evidence="7 11" id="KW-1015">Disulfide bond</keyword>
<feature type="disulfide bond" evidence="11">
    <location>
        <begin position="458"/>
        <end position="470"/>
    </location>
</feature>